<feature type="compositionally biased region" description="Low complexity" evidence="1">
    <location>
        <begin position="769"/>
        <end position="782"/>
    </location>
</feature>
<evidence type="ECO:0000313" key="2">
    <source>
        <dbReference type="EMBL" id="KAF9516942.1"/>
    </source>
</evidence>
<feature type="region of interest" description="Disordered" evidence="1">
    <location>
        <begin position="21"/>
        <end position="72"/>
    </location>
</feature>
<feature type="region of interest" description="Disordered" evidence="1">
    <location>
        <begin position="734"/>
        <end position="837"/>
    </location>
</feature>
<gene>
    <name evidence="2" type="ORF">BS47DRAFT_584787</name>
</gene>
<feature type="region of interest" description="Disordered" evidence="1">
    <location>
        <begin position="878"/>
        <end position="904"/>
    </location>
</feature>
<name>A0A9P6B428_9AGAM</name>
<protein>
    <submittedName>
        <fullName evidence="2">Uncharacterized protein</fullName>
    </submittedName>
</protein>
<accession>A0A9P6B428</accession>
<feature type="compositionally biased region" description="Polar residues" evidence="1">
    <location>
        <begin position="448"/>
        <end position="462"/>
    </location>
</feature>
<feature type="compositionally biased region" description="Basic and acidic residues" evidence="1">
    <location>
        <begin position="372"/>
        <end position="383"/>
    </location>
</feature>
<reference evidence="2" key="1">
    <citation type="journal article" date="2020" name="Nat. Commun.">
        <title>Large-scale genome sequencing of mycorrhizal fungi provides insights into the early evolution of symbiotic traits.</title>
        <authorList>
            <person name="Miyauchi S."/>
            <person name="Kiss E."/>
            <person name="Kuo A."/>
            <person name="Drula E."/>
            <person name="Kohler A."/>
            <person name="Sanchez-Garcia M."/>
            <person name="Morin E."/>
            <person name="Andreopoulos B."/>
            <person name="Barry K.W."/>
            <person name="Bonito G."/>
            <person name="Buee M."/>
            <person name="Carver A."/>
            <person name="Chen C."/>
            <person name="Cichocki N."/>
            <person name="Clum A."/>
            <person name="Culley D."/>
            <person name="Crous P.W."/>
            <person name="Fauchery L."/>
            <person name="Girlanda M."/>
            <person name="Hayes R.D."/>
            <person name="Keri Z."/>
            <person name="LaButti K."/>
            <person name="Lipzen A."/>
            <person name="Lombard V."/>
            <person name="Magnuson J."/>
            <person name="Maillard F."/>
            <person name="Murat C."/>
            <person name="Nolan M."/>
            <person name="Ohm R.A."/>
            <person name="Pangilinan J."/>
            <person name="Pereira M.F."/>
            <person name="Perotto S."/>
            <person name="Peter M."/>
            <person name="Pfister S."/>
            <person name="Riley R."/>
            <person name="Sitrit Y."/>
            <person name="Stielow J.B."/>
            <person name="Szollosi G."/>
            <person name="Zifcakova L."/>
            <person name="Stursova M."/>
            <person name="Spatafora J.W."/>
            <person name="Tedersoo L."/>
            <person name="Vaario L.M."/>
            <person name="Yamada A."/>
            <person name="Yan M."/>
            <person name="Wang P."/>
            <person name="Xu J."/>
            <person name="Bruns T."/>
            <person name="Baldrian P."/>
            <person name="Vilgalys R."/>
            <person name="Dunand C."/>
            <person name="Henrissat B."/>
            <person name="Grigoriev I.V."/>
            <person name="Hibbett D."/>
            <person name="Nagy L.G."/>
            <person name="Martin F.M."/>
        </authorList>
    </citation>
    <scope>NUCLEOTIDE SEQUENCE</scope>
    <source>
        <strain evidence="2">UP504</strain>
    </source>
</reference>
<dbReference type="OrthoDB" id="10692594at2759"/>
<feature type="region of interest" description="Disordered" evidence="1">
    <location>
        <begin position="1174"/>
        <end position="1196"/>
    </location>
</feature>
<proteinExistence type="predicted"/>
<keyword evidence="3" id="KW-1185">Reference proteome</keyword>
<organism evidence="2 3">
    <name type="scientific">Hydnum rufescens UP504</name>
    <dbReference type="NCBI Taxonomy" id="1448309"/>
    <lineage>
        <taxon>Eukaryota</taxon>
        <taxon>Fungi</taxon>
        <taxon>Dikarya</taxon>
        <taxon>Basidiomycota</taxon>
        <taxon>Agaricomycotina</taxon>
        <taxon>Agaricomycetes</taxon>
        <taxon>Cantharellales</taxon>
        <taxon>Hydnaceae</taxon>
        <taxon>Hydnum</taxon>
    </lineage>
</organism>
<dbReference type="EMBL" id="MU128935">
    <property type="protein sequence ID" value="KAF9516942.1"/>
    <property type="molecule type" value="Genomic_DNA"/>
</dbReference>
<feature type="compositionally biased region" description="Polar residues" evidence="1">
    <location>
        <begin position="475"/>
        <end position="489"/>
    </location>
</feature>
<feature type="compositionally biased region" description="Low complexity" evidence="1">
    <location>
        <begin position="819"/>
        <end position="831"/>
    </location>
</feature>
<sequence>MHVISEGPPLVEQSVLEGHTALAESESAAPLDKVAGGSLPGATHSVTEETASIPETEITPKGPPSADQSVFEGHTAPVGVGLVPLESESATLRDKEAGRAHDTAPVDGFVGLPQTAAEEASSTPTLDVIPEVSSLVQKSASGGDGVEIVPLESEPNTKSAGGVQDAISVPLAAVVPPVAGEIASTSKTDTPEIVSSVLNLDRGDDDAIAEGALVPPESTGPAEKAQPAASVQPLAEETAQTLKKGTAPEIPSVQPLVSEGVEIVPPESGAITFTGASEPEFNGFATDPILDSTVAPGQLTADNASASQTDLNDRLAKTAEIDVTLGAESTIKDVESTKELDILPDGQNEEVSDARVDASPDKAPNITAPVEGSDKVIDGKDDIIQPLGPSSAETPLPSIQDEHGSNVQTESTGLGKVPDPSAKRDEESPNDAPASTSSQPDPVVPPKSGSTEVLSPEPNVSTVPLEHHDTAKESIVNNEDLTEPTSIINAPSPLPEVPLVEPPTHTEVSAPPLPGDTVVPFAKPEQENIAGAFIASAPIIATMGVANLAFHIPSDPLVADPTPIGEAKLDEHVDTEDQVLIHADEHEPRTDLGDTSVVQGISPVIPKNTDATEQIHSTPIPVSQLDEGDVKESNATADASIEVPDSASSSVGANIANVLELDLANSQTKPSVIEDLALSETQEPVLPANTGAETTIIGYPESVGPVHTADNTSVLEAGVPPLVGASVSAVVESTLSSEQSLPDSGAPLESTDAVATPDVASEETPVAQTAPEWPTTAAAPPTIGESTIVRPIVSGDDSYPPQDTPETSSDPLPESSKAPTVHTTVTIETPTLPEPITPAAPQVLRIPILDDFHTDSSIAPSSPRSDLGVNAITDIGDDTRSEVSRASEVPVPPTSPPAHDYDQDDEDVNINLLRELWKKEPSATPPAETSLSQTPTDEKQPIEALPIAIQESEASTPEPFLPADKSSPDITATVLDPDTGIADNSTREAPTGEDNVLARAPDHVASGAQTAILTPVAPVAAEQAGIKTILADSSETHVWVNASTSAGAPSGSAVVPVPEIMPVVPQPPLPETVAHESKVPEVTPANSESPSDLPAPPPSEVGQTRVEPEAIDSHERHALATPEDAATVVSETIPEQQTKSEVVATDPRVAASDGNTPAALHRADGGFEQPKEITAGISPIESPPVESHGGETLSEHNYELASATLADVRRRSVPPPVRYVLRILSQ</sequence>
<evidence type="ECO:0000313" key="3">
    <source>
        <dbReference type="Proteomes" id="UP000886523"/>
    </source>
</evidence>
<evidence type="ECO:0000256" key="1">
    <source>
        <dbReference type="SAM" id="MobiDB-lite"/>
    </source>
</evidence>
<dbReference type="Proteomes" id="UP000886523">
    <property type="component" value="Unassembled WGS sequence"/>
</dbReference>
<feature type="region of interest" description="Disordered" evidence="1">
    <location>
        <begin position="1076"/>
        <end position="1104"/>
    </location>
</feature>
<feature type="region of interest" description="Disordered" evidence="1">
    <location>
        <begin position="919"/>
        <end position="939"/>
    </location>
</feature>
<dbReference type="AlphaFoldDB" id="A0A9P6B428"/>
<feature type="region of interest" description="Disordered" evidence="1">
    <location>
        <begin position="339"/>
        <end position="493"/>
    </location>
</feature>
<comment type="caution">
    <text evidence="2">The sequence shown here is derived from an EMBL/GenBank/DDBJ whole genome shotgun (WGS) entry which is preliminary data.</text>
</comment>